<dbReference type="InterPro" id="IPR050238">
    <property type="entry name" value="DNA_Rep/Repair_Clamp_Loader"/>
</dbReference>
<accession>A0A0G1A2X6</accession>
<dbReference type="AlphaFoldDB" id="A0A0G1A2X6"/>
<dbReference type="Gene3D" id="3.40.50.300">
    <property type="entry name" value="P-loop containing nucleotide triphosphate hydrolases"/>
    <property type="match status" value="1"/>
</dbReference>
<sequence>MLRNPKQWQFLKKTAELGKTPHALLFYGQGGIGKRALALEFIKLLNCEADKLEARPCLTCRACKDIEKNAHPDLTIIEPEEGKEIKIVQVRDLQNNLSLKPYSAPFKAALIDKAHLLNQEAQSAFLKILEEPRGNSLFVLISEYPEMLLPTILSRVERLRFYASPSSEKSKGEKEAIAEIIKLSRENLLTRFQYAKTLADGSADPKGILDIWLSYFRETLLSVINGKPGDYSVIKLKKILKTIQNISFLISTTNVNQRLALEILMLEL</sequence>
<dbReference type="GO" id="GO:0006261">
    <property type="term" value="P:DNA-templated DNA replication"/>
    <property type="evidence" value="ECO:0007669"/>
    <property type="project" value="TreeGrafter"/>
</dbReference>
<dbReference type="InterPro" id="IPR027417">
    <property type="entry name" value="P-loop_NTPase"/>
</dbReference>
<dbReference type="SUPFAM" id="SSF52540">
    <property type="entry name" value="P-loop containing nucleoside triphosphate hydrolases"/>
    <property type="match status" value="1"/>
</dbReference>
<dbReference type="Pfam" id="PF13177">
    <property type="entry name" value="DNA_pol3_delta2"/>
    <property type="match status" value="1"/>
</dbReference>
<organism evidence="1 2">
    <name type="scientific">Candidatus Roizmanbacteria bacterium GW2011_GWC2_41_7</name>
    <dbReference type="NCBI Taxonomy" id="1618487"/>
    <lineage>
        <taxon>Bacteria</taxon>
        <taxon>Candidatus Roizmaniibacteriota</taxon>
    </lineage>
</organism>
<name>A0A0G1A2X6_9BACT</name>
<comment type="caution">
    <text evidence="1">The sequence shown here is derived from an EMBL/GenBank/DDBJ whole genome shotgun (WGS) entry which is preliminary data.</text>
</comment>
<evidence type="ECO:0000313" key="2">
    <source>
        <dbReference type="Proteomes" id="UP000034371"/>
    </source>
</evidence>
<reference evidence="1 2" key="1">
    <citation type="journal article" date="2015" name="Nature">
        <title>rRNA introns, odd ribosomes, and small enigmatic genomes across a large radiation of phyla.</title>
        <authorList>
            <person name="Brown C.T."/>
            <person name="Hug L.A."/>
            <person name="Thomas B.C."/>
            <person name="Sharon I."/>
            <person name="Castelle C.J."/>
            <person name="Singh A."/>
            <person name="Wilkins M.J."/>
            <person name="Williams K.H."/>
            <person name="Banfield J.F."/>
        </authorList>
    </citation>
    <scope>NUCLEOTIDE SEQUENCE [LARGE SCALE GENOMIC DNA]</scope>
</reference>
<gene>
    <name evidence="1" type="ORF">UU78_C0077G0003</name>
</gene>
<dbReference type="PANTHER" id="PTHR11669:SF8">
    <property type="entry name" value="DNA POLYMERASE III SUBUNIT DELTA"/>
    <property type="match status" value="1"/>
</dbReference>
<dbReference type="Proteomes" id="UP000034371">
    <property type="component" value="Unassembled WGS sequence"/>
</dbReference>
<dbReference type="PANTHER" id="PTHR11669">
    <property type="entry name" value="REPLICATION FACTOR C / DNA POLYMERASE III GAMMA-TAU SUBUNIT"/>
    <property type="match status" value="1"/>
</dbReference>
<protein>
    <submittedName>
        <fullName evidence="1">Polymerase III, delta prime subunit protein</fullName>
    </submittedName>
</protein>
<proteinExistence type="predicted"/>
<dbReference type="EMBL" id="LCBY01000077">
    <property type="protein sequence ID" value="KKS19683.1"/>
    <property type="molecule type" value="Genomic_DNA"/>
</dbReference>
<evidence type="ECO:0000313" key="1">
    <source>
        <dbReference type="EMBL" id="KKS19683.1"/>
    </source>
</evidence>